<keyword evidence="1" id="KW-1133">Transmembrane helix</keyword>
<evidence type="ECO:0000313" key="2">
    <source>
        <dbReference type="EMBL" id="MBJ7543453.1"/>
    </source>
</evidence>
<evidence type="ECO:0000313" key="3">
    <source>
        <dbReference type="Proteomes" id="UP000623250"/>
    </source>
</evidence>
<feature type="transmembrane region" description="Helical" evidence="1">
    <location>
        <begin position="215"/>
        <end position="237"/>
    </location>
</feature>
<feature type="transmembrane region" description="Helical" evidence="1">
    <location>
        <begin position="185"/>
        <end position="203"/>
    </location>
</feature>
<dbReference type="AlphaFoldDB" id="A0A8I1GAD2"/>
<name>A0A8I1GAD2_9HYPH</name>
<proteinExistence type="predicted"/>
<dbReference type="EMBL" id="JAEMUK010000014">
    <property type="protein sequence ID" value="MBJ7543453.1"/>
    <property type="molecule type" value="Genomic_DNA"/>
</dbReference>
<accession>A0A8I1GAD2</accession>
<dbReference type="Proteomes" id="UP000623250">
    <property type="component" value="Unassembled WGS sequence"/>
</dbReference>
<feature type="transmembrane region" description="Helical" evidence="1">
    <location>
        <begin position="37"/>
        <end position="55"/>
    </location>
</feature>
<comment type="caution">
    <text evidence="2">The sequence shown here is derived from an EMBL/GenBank/DDBJ whole genome shotgun (WGS) entry which is preliminary data.</text>
</comment>
<keyword evidence="1" id="KW-0812">Transmembrane</keyword>
<dbReference type="Pfam" id="PF12291">
    <property type="entry name" value="DUF3623"/>
    <property type="match status" value="1"/>
</dbReference>
<sequence length="286" mass="31713">MIHYGLPTLYVLFVWWFSTGAVLYLNNLPKRTYKWSVLGGTLVMLGSLYGLYAASQSQTVLAAYVSFTCGLLAWAWTQLTFYTGVITGPRKTACPPGCSGPRHLWHAAETCLYHEASAALLGVAVCFATLNGTNHIGSWTYTVIWLMHASAKVNAVLGVRNLNDHFFPEHLRYLSSFLRKKPMNLLFPVSITVSTAFAAALVHKAVEMQHSPFEALALTFSIVILTLGIIEHWFLVLPIPAEALWNWSVRAKKVIVKPEPVRLPEIVDMTKSAPARLRVVASRGDI</sequence>
<reference evidence="2 3" key="1">
    <citation type="submission" date="2020-12" db="EMBL/GenBank/DDBJ databases">
        <title>Revised draft genomes of Rhodomicrobium vannielii ATCC 17100 and Rhodomicrobium udaipurense JA643.</title>
        <authorList>
            <person name="Conners E.M."/>
            <person name="Davenport E.J."/>
            <person name="Bose A."/>
        </authorList>
    </citation>
    <scope>NUCLEOTIDE SEQUENCE [LARGE SCALE GENOMIC DNA]</scope>
    <source>
        <strain evidence="2 3">JA643</strain>
    </source>
</reference>
<keyword evidence="3" id="KW-1185">Reference proteome</keyword>
<dbReference type="InterPro" id="IPR017496">
    <property type="entry name" value="Photo_alph_chp2"/>
</dbReference>
<keyword evidence="1" id="KW-0472">Membrane</keyword>
<feature type="transmembrane region" description="Helical" evidence="1">
    <location>
        <begin position="61"/>
        <end position="82"/>
    </location>
</feature>
<gene>
    <name evidence="2" type="ORF">JDN41_07770</name>
</gene>
<dbReference type="NCBIfam" id="TIGR03055">
    <property type="entry name" value="photo_alph_chp2"/>
    <property type="match status" value="1"/>
</dbReference>
<feature type="transmembrane region" description="Helical" evidence="1">
    <location>
        <begin position="6"/>
        <end position="25"/>
    </location>
</feature>
<organism evidence="2 3">
    <name type="scientific">Rhodomicrobium udaipurense</name>
    <dbReference type="NCBI Taxonomy" id="1202716"/>
    <lineage>
        <taxon>Bacteria</taxon>
        <taxon>Pseudomonadati</taxon>
        <taxon>Pseudomonadota</taxon>
        <taxon>Alphaproteobacteria</taxon>
        <taxon>Hyphomicrobiales</taxon>
        <taxon>Hyphomicrobiaceae</taxon>
        <taxon>Rhodomicrobium</taxon>
    </lineage>
</organism>
<evidence type="ECO:0000256" key="1">
    <source>
        <dbReference type="SAM" id="Phobius"/>
    </source>
</evidence>
<protein>
    <submittedName>
        <fullName evidence="2">DUF3623 domain-containing protein</fullName>
    </submittedName>
</protein>
<dbReference type="RefSeq" id="WP_037235261.1">
    <property type="nucleotide sequence ID" value="NZ_JAEMUK010000014.1"/>
</dbReference>